<dbReference type="AlphaFoldDB" id="A0A7S1I7N5"/>
<name>A0A7S1I7N5_9EUGL</name>
<organism evidence="1">
    <name type="scientific">Eutreptiella gymnastica</name>
    <dbReference type="NCBI Taxonomy" id="73025"/>
    <lineage>
        <taxon>Eukaryota</taxon>
        <taxon>Discoba</taxon>
        <taxon>Euglenozoa</taxon>
        <taxon>Euglenida</taxon>
        <taxon>Spirocuta</taxon>
        <taxon>Euglenophyceae</taxon>
        <taxon>Eutreptiales</taxon>
        <taxon>Eutreptiaceae</taxon>
        <taxon>Eutreptiella</taxon>
    </lineage>
</organism>
<proteinExistence type="predicted"/>
<accession>A0A7S1I7N5</accession>
<sequence length="115" mass="12546">MCLNLCLPCVLHNPTSGSTIQAKFLQLAIPSEGTWTIFTFCVEPKTDTQPTTTERTECCSVLDGPWSLAEYPISGAQSLLHEPAVAEISKQAGMKTVTVTGCYIWYACARDCLLQ</sequence>
<protein>
    <submittedName>
        <fullName evidence="1">Uncharacterized protein</fullName>
    </submittedName>
</protein>
<reference evidence="1" key="1">
    <citation type="submission" date="2021-01" db="EMBL/GenBank/DDBJ databases">
        <authorList>
            <person name="Corre E."/>
            <person name="Pelletier E."/>
            <person name="Niang G."/>
            <person name="Scheremetjew M."/>
            <person name="Finn R."/>
            <person name="Kale V."/>
            <person name="Holt S."/>
            <person name="Cochrane G."/>
            <person name="Meng A."/>
            <person name="Brown T."/>
            <person name="Cohen L."/>
        </authorList>
    </citation>
    <scope>NUCLEOTIDE SEQUENCE</scope>
    <source>
        <strain evidence="1">NIES-381</strain>
    </source>
</reference>
<dbReference type="EMBL" id="HBGA01040788">
    <property type="protein sequence ID" value="CAD9003729.1"/>
    <property type="molecule type" value="Transcribed_RNA"/>
</dbReference>
<gene>
    <name evidence="1" type="ORF">EGYM00392_LOCUS14813</name>
</gene>
<evidence type="ECO:0000313" key="1">
    <source>
        <dbReference type="EMBL" id="CAD9003729.1"/>
    </source>
</evidence>